<evidence type="ECO:0008006" key="2">
    <source>
        <dbReference type="Google" id="ProtNLM"/>
    </source>
</evidence>
<name>A0A3B0XWU6_9ZZZZ</name>
<reference evidence="1" key="1">
    <citation type="submission" date="2018-06" db="EMBL/GenBank/DDBJ databases">
        <authorList>
            <person name="Zhirakovskaya E."/>
        </authorList>
    </citation>
    <scope>NUCLEOTIDE SEQUENCE</scope>
</reference>
<accession>A0A3B0XWU6</accession>
<dbReference type="AlphaFoldDB" id="A0A3B0XWU6"/>
<evidence type="ECO:0000313" key="1">
    <source>
        <dbReference type="EMBL" id="VAW60666.1"/>
    </source>
</evidence>
<dbReference type="EMBL" id="UOFJ01000008">
    <property type="protein sequence ID" value="VAW60666.1"/>
    <property type="molecule type" value="Genomic_DNA"/>
</dbReference>
<sequence length="116" mass="13123">MSASSARALADIFTELPETDQHTLFEFAQFLQSRAPTRAPEITQPLNIARPDKESVVGAIKRLKLNYPMLSQKSLLNETSEFMMQHMMHGKPAAQVIDELEAVFKAHYVKFTDEAE</sequence>
<protein>
    <recommendedName>
        <fullName evidence="2">Crp/Fnr family transcriptional regulator</fullName>
    </recommendedName>
</protein>
<gene>
    <name evidence="1" type="ORF">MNBD_GAMMA10-2907</name>
</gene>
<organism evidence="1">
    <name type="scientific">hydrothermal vent metagenome</name>
    <dbReference type="NCBI Taxonomy" id="652676"/>
    <lineage>
        <taxon>unclassified sequences</taxon>
        <taxon>metagenomes</taxon>
        <taxon>ecological metagenomes</taxon>
    </lineage>
</organism>
<proteinExistence type="predicted"/>